<organism evidence="3 4">
    <name type="scientific">Kingdonia uniflora</name>
    <dbReference type="NCBI Taxonomy" id="39325"/>
    <lineage>
        <taxon>Eukaryota</taxon>
        <taxon>Viridiplantae</taxon>
        <taxon>Streptophyta</taxon>
        <taxon>Embryophyta</taxon>
        <taxon>Tracheophyta</taxon>
        <taxon>Spermatophyta</taxon>
        <taxon>Magnoliopsida</taxon>
        <taxon>Ranunculales</taxon>
        <taxon>Circaeasteraceae</taxon>
        <taxon>Kingdonia</taxon>
    </lineage>
</organism>
<name>A0A7J7KUK7_9MAGN</name>
<protein>
    <submittedName>
        <fullName evidence="3">Uncharacterized protein</fullName>
    </submittedName>
</protein>
<evidence type="ECO:0000256" key="1">
    <source>
        <dbReference type="SAM" id="MobiDB-lite"/>
    </source>
</evidence>
<keyword evidence="2" id="KW-0812">Transmembrane</keyword>
<dbReference type="Proteomes" id="UP000541444">
    <property type="component" value="Unassembled WGS sequence"/>
</dbReference>
<proteinExistence type="predicted"/>
<evidence type="ECO:0000313" key="4">
    <source>
        <dbReference type="Proteomes" id="UP000541444"/>
    </source>
</evidence>
<feature type="compositionally biased region" description="Polar residues" evidence="1">
    <location>
        <begin position="1"/>
        <end position="16"/>
    </location>
</feature>
<keyword evidence="2" id="KW-0472">Membrane</keyword>
<sequence length="107" mass="11679">MAASATLSVANPSSLQGKGMSEFSGLRNTSTSLSFSRKTSDDLLSVIAFQTAAVSTLAPSFLYITYYYFITHSIILYNIISCSWKCMSLLNKLYATNKPALCDNLIN</sequence>
<keyword evidence="4" id="KW-1185">Reference proteome</keyword>
<keyword evidence="2" id="KW-1133">Transmembrane helix</keyword>
<evidence type="ECO:0000313" key="3">
    <source>
        <dbReference type="EMBL" id="KAF6134043.1"/>
    </source>
</evidence>
<feature type="region of interest" description="Disordered" evidence="1">
    <location>
        <begin position="1"/>
        <end position="27"/>
    </location>
</feature>
<dbReference type="AlphaFoldDB" id="A0A7J7KUK7"/>
<comment type="caution">
    <text evidence="3">The sequence shown here is derived from an EMBL/GenBank/DDBJ whole genome shotgun (WGS) entry which is preliminary data.</text>
</comment>
<accession>A0A7J7KUK7</accession>
<reference evidence="3 4" key="1">
    <citation type="journal article" date="2020" name="IScience">
        <title>Genome Sequencing of the Endangered Kingdonia uniflora (Circaeasteraceae, Ranunculales) Reveals Potential Mechanisms of Evolutionary Specialization.</title>
        <authorList>
            <person name="Sun Y."/>
            <person name="Deng T."/>
            <person name="Zhang A."/>
            <person name="Moore M.J."/>
            <person name="Landis J.B."/>
            <person name="Lin N."/>
            <person name="Zhang H."/>
            <person name="Zhang X."/>
            <person name="Huang J."/>
            <person name="Zhang X."/>
            <person name="Sun H."/>
            <person name="Wang H."/>
        </authorList>
    </citation>
    <scope>NUCLEOTIDE SEQUENCE [LARGE SCALE GENOMIC DNA]</scope>
    <source>
        <strain evidence="3">TB1705</strain>
        <tissue evidence="3">Leaf</tissue>
    </source>
</reference>
<dbReference type="EMBL" id="JACGCM010002893">
    <property type="protein sequence ID" value="KAF6134043.1"/>
    <property type="molecule type" value="Genomic_DNA"/>
</dbReference>
<evidence type="ECO:0000256" key="2">
    <source>
        <dbReference type="SAM" id="Phobius"/>
    </source>
</evidence>
<gene>
    <name evidence="3" type="ORF">GIB67_038334</name>
</gene>
<feature type="transmembrane region" description="Helical" evidence="2">
    <location>
        <begin position="43"/>
        <end position="69"/>
    </location>
</feature>